<protein>
    <submittedName>
        <fullName evidence="3">Nucleic acid-binding protein</fullName>
    </submittedName>
</protein>
<dbReference type="Pfam" id="PF02591">
    <property type="entry name" value="Zn_ribbon_9"/>
    <property type="match status" value="1"/>
</dbReference>
<dbReference type="AlphaFoldDB" id="A0A9E2NZY5"/>
<evidence type="ECO:0000313" key="4">
    <source>
        <dbReference type="Proteomes" id="UP000823914"/>
    </source>
</evidence>
<dbReference type="Gene3D" id="1.10.287.1490">
    <property type="match status" value="1"/>
</dbReference>
<evidence type="ECO:0000259" key="2">
    <source>
        <dbReference type="Pfam" id="PF02591"/>
    </source>
</evidence>
<reference evidence="3" key="2">
    <citation type="submission" date="2021-04" db="EMBL/GenBank/DDBJ databases">
        <authorList>
            <person name="Gilroy R."/>
        </authorList>
    </citation>
    <scope>NUCLEOTIDE SEQUENCE</scope>
    <source>
        <strain evidence="3">Gambia15-2214</strain>
    </source>
</reference>
<name>A0A9E2NZY5_9SPIR</name>
<sequence length="142" mass="16365">DAGKASLEAMVSGLKQELEELKKQEEEIIPGIDPEIIFKFERIIRNKQSKGIVAVKGNVCDGCHMILPAQFANEVRQGKDIVFCPYCSRILFYQEQDEDEEIYFDMSEAGSLVDLEDEDTFDEELEEEDEDQDEVKELDYED</sequence>
<evidence type="ECO:0000313" key="3">
    <source>
        <dbReference type="EMBL" id="MBU3849258.1"/>
    </source>
</evidence>
<organism evidence="3 4">
    <name type="scientific">Candidatus Treponema excrementipullorum</name>
    <dbReference type="NCBI Taxonomy" id="2838768"/>
    <lineage>
        <taxon>Bacteria</taxon>
        <taxon>Pseudomonadati</taxon>
        <taxon>Spirochaetota</taxon>
        <taxon>Spirochaetia</taxon>
        <taxon>Spirochaetales</taxon>
        <taxon>Treponemataceae</taxon>
        <taxon>Treponema</taxon>
    </lineage>
</organism>
<reference evidence="3" key="1">
    <citation type="journal article" date="2021" name="PeerJ">
        <title>Extensive microbial diversity within the chicken gut microbiome revealed by metagenomics and culture.</title>
        <authorList>
            <person name="Gilroy R."/>
            <person name="Ravi A."/>
            <person name="Getino M."/>
            <person name="Pursley I."/>
            <person name="Horton D.L."/>
            <person name="Alikhan N.F."/>
            <person name="Baker D."/>
            <person name="Gharbi K."/>
            <person name="Hall N."/>
            <person name="Watson M."/>
            <person name="Adriaenssens E.M."/>
            <person name="Foster-Nyarko E."/>
            <person name="Jarju S."/>
            <person name="Secka A."/>
            <person name="Antonio M."/>
            <person name="Oren A."/>
            <person name="Chaudhuri R.R."/>
            <person name="La Ragione R."/>
            <person name="Hildebrand F."/>
            <person name="Pallen M.J."/>
        </authorList>
    </citation>
    <scope>NUCLEOTIDE SEQUENCE</scope>
    <source>
        <strain evidence="3">Gambia15-2214</strain>
    </source>
</reference>
<comment type="caution">
    <text evidence="3">The sequence shown here is derived from an EMBL/GenBank/DDBJ whole genome shotgun (WGS) entry which is preliminary data.</text>
</comment>
<proteinExistence type="predicted"/>
<gene>
    <name evidence="3" type="ORF">IAA16_01690</name>
</gene>
<dbReference type="EMBL" id="JAHLFV010000038">
    <property type="protein sequence ID" value="MBU3849258.1"/>
    <property type="molecule type" value="Genomic_DNA"/>
</dbReference>
<dbReference type="InterPro" id="IPR003743">
    <property type="entry name" value="Zf-RING_7"/>
</dbReference>
<evidence type="ECO:0000256" key="1">
    <source>
        <dbReference type="SAM" id="MobiDB-lite"/>
    </source>
</evidence>
<feature type="compositionally biased region" description="Acidic residues" evidence="1">
    <location>
        <begin position="118"/>
        <end position="134"/>
    </location>
</feature>
<dbReference type="Proteomes" id="UP000823914">
    <property type="component" value="Unassembled WGS sequence"/>
</dbReference>
<accession>A0A9E2NZY5</accession>
<feature type="region of interest" description="Disordered" evidence="1">
    <location>
        <begin position="118"/>
        <end position="142"/>
    </location>
</feature>
<feature type="non-terminal residue" evidence="3">
    <location>
        <position position="1"/>
    </location>
</feature>
<feature type="domain" description="C4-type zinc ribbon" evidence="2">
    <location>
        <begin position="59"/>
        <end position="91"/>
    </location>
</feature>